<dbReference type="Proteomes" id="UP001596500">
    <property type="component" value="Unassembled WGS sequence"/>
</dbReference>
<keyword evidence="1" id="KW-0472">Membrane</keyword>
<keyword evidence="3" id="KW-1185">Reference proteome</keyword>
<dbReference type="InterPro" id="IPR021320">
    <property type="entry name" value="DUF2905"/>
</dbReference>
<dbReference type="EMBL" id="JBHTBW010000019">
    <property type="protein sequence ID" value="MFC7440875.1"/>
    <property type="molecule type" value="Genomic_DNA"/>
</dbReference>
<feature type="transmembrane region" description="Helical" evidence="1">
    <location>
        <begin position="7"/>
        <end position="25"/>
    </location>
</feature>
<dbReference type="PANTHER" id="PTHR36443:SF1">
    <property type="entry name" value="BSR5223 PROTEIN"/>
    <property type="match status" value="1"/>
</dbReference>
<protein>
    <submittedName>
        <fullName evidence="2">DUF2905 domain-containing protein</fullName>
    </submittedName>
</protein>
<sequence>MNPVAKTLIIIGGILVLIGLIWQVGGKYLPLGRLPGDIVIEKENVKVYFPIVTCILISVILSLVSYLIRLFR</sequence>
<evidence type="ECO:0000313" key="3">
    <source>
        <dbReference type="Proteomes" id="UP001596500"/>
    </source>
</evidence>
<organism evidence="2 3">
    <name type="scientific">Laceyella putida</name>
    <dbReference type="NCBI Taxonomy" id="110101"/>
    <lineage>
        <taxon>Bacteria</taxon>
        <taxon>Bacillati</taxon>
        <taxon>Bacillota</taxon>
        <taxon>Bacilli</taxon>
        <taxon>Bacillales</taxon>
        <taxon>Thermoactinomycetaceae</taxon>
        <taxon>Laceyella</taxon>
    </lineage>
</organism>
<reference evidence="3" key="1">
    <citation type="journal article" date="2019" name="Int. J. Syst. Evol. Microbiol.">
        <title>The Global Catalogue of Microorganisms (GCM) 10K type strain sequencing project: providing services to taxonomists for standard genome sequencing and annotation.</title>
        <authorList>
            <consortium name="The Broad Institute Genomics Platform"/>
            <consortium name="The Broad Institute Genome Sequencing Center for Infectious Disease"/>
            <person name="Wu L."/>
            <person name="Ma J."/>
        </authorList>
    </citation>
    <scope>NUCLEOTIDE SEQUENCE [LARGE SCALE GENOMIC DNA]</scope>
    <source>
        <strain evidence="3">CGMCC 1.12942</strain>
    </source>
</reference>
<name>A0ABW2RIN7_9BACL</name>
<dbReference type="RefSeq" id="WP_379864158.1">
    <property type="nucleotide sequence ID" value="NZ_JBHTBW010000019.1"/>
</dbReference>
<evidence type="ECO:0000256" key="1">
    <source>
        <dbReference type="SAM" id="Phobius"/>
    </source>
</evidence>
<dbReference type="PANTHER" id="PTHR36443">
    <property type="entry name" value="BSR5223 PROTEIN"/>
    <property type="match status" value="1"/>
</dbReference>
<comment type="caution">
    <text evidence="2">The sequence shown here is derived from an EMBL/GenBank/DDBJ whole genome shotgun (WGS) entry which is preliminary data.</text>
</comment>
<dbReference type="Pfam" id="PF11146">
    <property type="entry name" value="DUF2905"/>
    <property type="match status" value="1"/>
</dbReference>
<gene>
    <name evidence="2" type="ORF">ACFQNG_06885</name>
</gene>
<feature type="transmembrane region" description="Helical" evidence="1">
    <location>
        <begin position="45"/>
        <end position="68"/>
    </location>
</feature>
<accession>A0ABW2RIN7</accession>
<proteinExistence type="predicted"/>
<keyword evidence="1" id="KW-1133">Transmembrane helix</keyword>
<keyword evidence="1" id="KW-0812">Transmembrane</keyword>
<evidence type="ECO:0000313" key="2">
    <source>
        <dbReference type="EMBL" id="MFC7440875.1"/>
    </source>
</evidence>